<dbReference type="EMBL" id="SRLO01000179">
    <property type="protein sequence ID" value="TNN69141.1"/>
    <property type="molecule type" value="Genomic_DNA"/>
</dbReference>
<evidence type="ECO:0000313" key="2">
    <source>
        <dbReference type="EMBL" id="TNN69141.1"/>
    </source>
</evidence>
<proteinExistence type="predicted"/>
<keyword evidence="3" id="KW-1185">Reference proteome</keyword>
<evidence type="ECO:0000256" key="1">
    <source>
        <dbReference type="SAM" id="MobiDB-lite"/>
    </source>
</evidence>
<sequence>MFQLVTEGVRRISRTEVHAIQSLKNANLQKSPDVKSRSPQEGEVQRGPVMRPQVVADVPAFSRRTHLPGSIRLRRLSGRVLPEQSED</sequence>
<protein>
    <submittedName>
        <fullName evidence="2">Uncharacterized protein</fullName>
    </submittedName>
</protein>
<reference evidence="2 3" key="1">
    <citation type="submission" date="2019-03" db="EMBL/GenBank/DDBJ databases">
        <title>First draft genome of Liparis tanakae, snailfish: a comprehensive survey of snailfish specific genes.</title>
        <authorList>
            <person name="Kim W."/>
            <person name="Song I."/>
            <person name="Jeong J.-H."/>
            <person name="Kim D."/>
            <person name="Kim S."/>
            <person name="Ryu S."/>
            <person name="Song J.Y."/>
            <person name="Lee S.K."/>
        </authorList>
    </citation>
    <scope>NUCLEOTIDE SEQUENCE [LARGE SCALE GENOMIC DNA]</scope>
    <source>
        <tissue evidence="2">Muscle</tissue>
    </source>
</reference>
<gene>
    <name evidence="2" type="ORF">EYF80_020608</name>
</gene>
<accession>A0A4Z2HUB9</accession>
<name>A0A4Z2HUB9_9TELE</name>
<evidence type="ECO:0000313" key="3">
    <source>
        <dbReference type="Proteomes" id="UP000314294"/>
    </source>
</evidence>
<feature type="compositionally biased region" description="Basic and acidic residues" evidence="1">
    <location>
        <begin position="32"/>
        <end position="44"/>
    </location>
</feature>
<feature type="region of interest" description="Disordered" evidence="1">
    <location>
        <begin position="23"/>
        <end position="50"/>
    </location>
</feature>
<comment type="caution">
    <text evidence="2">The sequence shown here is derived from an EMBL/GenBank/DDBJ whole genome shotgun (WGS) entry which is preliminary data.</text>
</comment>
<dbReference type="AlphaFoldDB" id="A0A4Z2HUB9"/>
<organism evidence="2 3">
    <name type="scientific">Liparis tanakae</name>
    <name type="common">Tanaka's snailfish</name>
    <dbReference type="NCBI Taxonomy" id="230148"/>
    <lineage>
        <taxon>Eukaryota</taxon>
        <taxon>Metazoa</taxon>
        <taxon>Chordata</taxon>
        <taxon>Craniata</taxon>
        <taxon>Vertebrata</taxon>
        <taxon>Euteleostomi</taxon>
        <taxon>Actinopterygii</taxon>
        <taxon>Neopterygii</taxon>
        <taxon>Teleostei</taxon>
        <taxon>Neoteleostei</taxon>
        <taxon>Acanthomorphata</taxon>
        <taxon>Eupercaria</taxon>
        <taxon>Perciformes</taxon>
        <taxon>Cottioidei</taxon>
        <taxon>Cottales</taxon>
        <taxon>Liparidae</taxon>
        <taxon>Liparis</taxon>
    </lineage>
</organism>
<dbReference type="Proteomes" id="UP000314294">
    <property type="component" value="Unassembled WGS sequence"/>
</dbReference>